<proteinExistence type="predicted"/>
<evidence type="ECO:0000313" key="2">
    <source>
        <dbReference type="Proteomes" id="UP000034231"/>
    </source>
</evidence>
<protein>
    <submittedName>
        <fullName evidence="1">Uncharacterized protein</fullName>
    </submittedName>
</protein>
<dbReference type="AlphaFoldDB" id="A0A0G0IHA0"/>
<evidence type="ECO:0000313" key="1">
    <source>
        <dbReference type="EMBL" id="KKQ50380.1"/>
    </source>
</evidence>
<gene>
    <name evidence="1" type="ORF">US68_C0006G0060</name>
</gene>
<comment type="caution">
    <text evidence="1">The sequence shown here is derived from an EMBL/GenBank/DDBJ whole genome shotgun (WGS) entry which is preliminary data.</text>
</comment>
<name>A0A0G0IHA0_9BACT</name>
<dbReference type="EMBL" id="LBTX01000006">
    <property type="protein sequence ID" value="KKQ50380.1"/>
    <property type="molecule type" value="Genomic_DNA"/>
</dbReference>
<reference evidence="1 2" key="1">
    <citation type="journal article" date="2015" name="Nature">
        <title>rRNA introns, odd ribosomes, and small enigmatic genomes across a large radiation of phyla.</title>
        <authorList>
            <person name="Brown C.T."/>
            <person name="Hug L.A."/>
            <person name="Thomas B.C."/>
            <person name="Sharon I."/>
            <person name="Castelle C.J."/>
            <person name="Singh A."/>
            <person name="Wilkins M.J."/>
            <person name="Williams K.H."/>
            <person name="Banfield J.F."/>
        </authorList>
    </citation>
    <scope>NUCLEOTIDE SEQUENCE [LARGE SCALE GENOMIC DNA]</scope>
</reference>
<sequence>MPKGVEVQVLLAAPENVFLKNDAPSSNGRTAAFGAVYCGSNPCGATKLLKLKK</sequence>
<accession>A0A0G0IHA0</accession>
<organism evidence="1 2">
    <name type="scientific">Candidatus Shapirobacteria bacterium GW2011_GWE1_38_10</name>
    <dbReference type="NCBI Taxonomy" id="1618488"/>
    <lineage>
        <taxon>Bacteria</taxon>
        <taxon>Candidatus Shapironibacteriota</taxon>
    </lineage>
</organism>
<dbReference type="Proteomes" id="UP000034231">
    <property type="component" value="Unassembled WGS sequence"/>
</dbReference>